<protein>
    <submittedName>
        <fullName evidence="7">Oxygen-insensitive NADPH nitroreductase</fullName>
    </submittedName>
</protein>
<dbReference type="CDD" id="cd02146">
    <property type="entry name" value="NfsA-like"/>
    <property type="match status" value="1"/>
</dbReference>
<keyword evidence="2 5" id="KW-0285">Flavoprotein</keyword>
<accession>A0ABY4EWX2</accession>
<dbReference type="InterPro" id="IPR029479">
    <property type="entry name" value="Nitroreductase"/>
</dbReference>
<dbReference type="SUPFAM" id="SSF55469">
    <property type="entry name" value="FMN-dependent nitroreductase-like"/>
    <property type="match status" value="1"/>
</dbReference>
<dbReference type="RefSeq" id="WP_244720199.1">
    <property type="nucleotide sequence ID" value="NZ_CP095072.1"/>
</dbReference>
<keyword evidence="5" id="KW-0521">NADP</keyword>
<dbReference type="InterPro" id="IPR000415">
    <property type="entry name" value="Nitroreductase-like"/>
</dbReference>
<proteinExistence type="inferred from homology"/>
<evidence type="ECO:0000256" key="2">
    <source>
        <dbReference type="ARBA" id="ARBA00022630"/>
    </source>
</evidence>
<evidence type="ECO:0000256" key="5">
    <source>
        <dbReference type="PIRNR" id="PIRNR005426"/>
    </source>
</evidence>
<keyword evidence="3 5" id="KW-0288">FMN</keyword>
<comment type="similarity">
    <text evidence="1 5">Belongs to the flavin oxidoreductase frp family.</text>
</comment>
<evidence type="ECO:0000256" key="3">
    <source>
        <dbReference type="ARBA" id="ARBA00022643"/>
    </source>
</evidence>
<evidence type="ECO:0000313" key="7">
    <source>
        <dbReference type="EMBL" id="UOQ48925.1"/>
    </source>
</evidence>
<dbReference type="PIRSF" id="PIRSF005426">
    <property type="entry name" value="Frp"/>
    <property type="match status" value="1"/>
</dbReference>
<evidence type="ECO:0000313" key="8">
    <source>
        <dbReference type="Proteomes" id="UP000831782"/>
    </source>
</evidence>
<keyword evidence="8" id="KW-1185">Reference proteome</keyword>
<keyword evidence="4 5" id="KW-0560">Oxidoreductase</keyword>
<name>A0ABY4EWX2_9BACI</name>
<evidence type="ECO:0000259" key="6">
    <source>
        <dbReference type="Pfam" id="PF00881"/>
    </source>
</evidence>
<evidence type="ECO:0000256" key="4">
    <source>
        <dbReference type="ARBA" id="ARBA00023002"/>
    </source>
</evidence>
<dbReference type="NCBIfam" id="NF008033">
    <property type="entry name" value="PRK10765.1"/>
    <property type="match status" value="1"/>
</dbReference>
<evidence type="ECO:0000256" key="1">
    <source>
        <dbReference type="ARBA" id="ARBA00008366"/>
    </source>
</evidence>
<feature type="domain" description="Nitroreductase" evidence="6">
    <location>
        <begin position="11"/>
        <end position="166"/>
    </location>
</feature>
<sequence length="248" mass="28001">MSGAESVRTLIKSHRSIRRFTDESISQEIIDDIVECGQWAPTSHNVQAYSVICVRDQKKKQTLSKLCGHQRYIEECPVFFVFVADFFRHAQLCEANGTPFEIEETENLLVGAVDTALFAENVLLAARSYGLGGVMIGGIRNDAAQVAKLLKLPKWTVPIMGMCLGYPAQEPWQKPRITRAAIFHEDTYQTEQLPQQLQEYESVSADYYTKRTNGLRTNGWSAGMTSYFGEIRRANLTDFIKSQGFSLK</sequence>
<dbReference type="EMBL" id="CP095072">
    <property type="protein sequence ID" value="UOQ48925.1"/>
    <property type="molecule type" value="Genomic_DNA"/>
</dbReference>
<dbReference type="PANTHER" id="PTHR43425">
    <property type="entry name" value="OXYGEN-INSENSITIVE NADPH NITROREDUCTASE"/>
    <property type="match status" value="1"/>
</dbReference>
<dbReference type="Proteomes" id="UP000831782">
    <property type="component" value="Chromosome"/>
</dbReference>
<dbReference type="Gene3D" id="3.40.109.10">
    <property type="entry name" value="NADH Oxidase"/>
    <property type="match status" value="1"/>
</dbReference>
<dbReference type="InterPro" id="IPR016446">
    <property type="entry name" value="Flavin_OxRdtase_Frp"/>
</dbReference>
<gene>
    <name evidence="7" type="primary">nfsA</name>
    <name evidence="7" type="ORF">MUN88_01940</name>
</gene>
<reference evidence="7 8" key="1">
    <citation type="submission" date="2022-04" db="EMBL/GenBank/DDBJ databases">
        <title>Gracilibacillus sp. isolated from saltern.</title>
        <authorList>
            <person name="Won M."/>
            <person name="Lee C.-M."/>
            <person name="Woen H.-Y."/>
            <person name="Kwon S.-W."/>
        </authorList>
    </citation>
    <scope>NUCLEOTIDE SEQUENCE [LARGE SCALE GENOMIC DNA]</scope>
    <source>
        <strain evidence="7 8">SSWR10-1</strain>
    </source>
</reference>
<dbReference type="PANTHER" id="PTHR43425:SF2">
    <property type="entry name" value="OXYGEN-INSENSITIVE NADPH NITROREDUCTASE"/>
    <property type="match status" value="1"/>
</dbReference>
<dbReference type="Pfam" id="PF00881">
    <property type="entry name" value="Nitroreductase"/>
    <property type="match status" value="1"/>
</dbReference>
<organism evidence="7 8">
    <name type="scientific">Gracilibacillus caseinilyticus</name>
    <dbReference type="NCBI Taxonomy" id="2932256"/>
    <lineage>
        <taxon>Bacteria</taxon>
        <taxon>Bacillati</taxon>
        <taxon>Bacillota</taxon>
        <taxon>Bacilli</taxon>
        <taxon>Bacillales</taxon>
        <taxon>Bacillaceae</taxon>
        <taxon>Gracilibacillus</taxon>
    </lineage>
</organism>